<evidence type="ECO:0000313" key="2">
    <source>
        <dbReference type="EMBL" id="KOB69724.1"/>
    </source>
</evidence>
<keyword evidence="3" id="KW-1185">Reference proteome</keyword>
<organism evidence="2 3">
    <name type="scientific">Operophtera brumata</name>
    <name type="common">Winter moth</name>
    <name type="synonym">Phalaena brumata</name>
    <dbReference type="NCBI Taxonomy" id="104452"/>
    <lineage>
        <taxon>Eukaryota</taxon>
        <taxon>Metazoa</taxon>
        <taxon>Ecdysozoa</taxon>
        <taxon>Arthropoda</taxon>
        <taxon>Hexapoda</taxon>
        <taxon>Insecta</taxon>
        <taxon>Pterygota</taxon>
        <taxon>Neoptera</taxon>
        <taxon>Endopterygota</taxon>
        <taxon>Lepidoptera</taxon>
        <taxon>Glossata</taxon>
        <taxon>Ditrysia</taxon>
        <taxon>Geometroidea</taxon>
        <taxon>Geometridae</taxon>
        <taxon>Larentiinae</taxon>
        <taxon>Operophtera</taxon>
    </lineage>
</organism>
<dbReference type="Proteomes" id="UP000037510">
    <property type="component" value="Unassembled WGS sequence"/>
</dbReference>
<reference evidence="2 3" key="1">
    <citation type="journal article" date="2015" name="Genome Biol. Evol.">
        <title>The genome of winter moth (Operophtera brumata) provides a genomic perspective on sexual dimorphism and phenology.</title>
        <authorList>
            <person name="Derks M.F."/>
            <person name="Smit S."/>
            <person name="Salis L."/>
            <person name="Schijlen E."/>
            <person name="Bossers A."/>
            <person name="Mateman C."/>
            <person name="Pijl A.S."/>
            <person name="de Ridder D."/>
            <person name="Groenen M.A."/>
            <person name="Visser M.E."/>
            <person name="Megens H.J."/>
        </authorList>
    </citation>
    <scope>NUCLEOTIDE SEQUENCE [LARGE SCALE GENOMIC DNA]</scope>
    <source>
        <strain evidence="2">WM2013NL</strain>
        <tissue evidence="2">Head and thorax</tissue>
    </source>
</reference>
<comment type="caution">
    <text evidence="2">The sequence shown here is derived from an EMBL/GenBank/DDBJ whole genome shotgun (WGS) entry which is preliminary data.</text>
</comment>
<evidence type="ECO:0000256" key="1">
    <source>
        <dbReference type="SAM" id="MobiDB-lite"/>
    </source>
</evidence>
<dbReference type="AlphaFoldDB" id="A0A0L7L377"/>
<protein>
    <submittedName>
        <fullName evidence="2">Caskin-1</fullName>
    </submittedName>
</protein>
<gene>
    <name evidence="2" type="ORF">OBRU01_16587</name>
</gene>
<feature type="region of interest" description="Disordered" evidence="1">
    <location>
        <begin position="1"/>
        <end position="75"/>
    </location>
</feature>
<dbReference type="EMBL" id="JTDY01003329">
    <property type="protein sequence ID" value="KOB69724.1"/>
    <property type="molecule type" value="Genomic_DNA"/>
</dbReference>
<feature type="compositionally biased region" description="Polar residues" evidence="1">
    <location>
        <begin position="36"/>
        <end position="52"/>
    </location>
</feature>
<name>A0A0L7L377_OPEBR</name>
<feature type="compositionally biased region" description="Basic and acidic residues" evidence="1">
    <location>
        <begin position="64"/>
        <end position="75"/>
    </location>
</feature>
<accession>A0A0L7L377</accession>
<sequence>MSRGGSGAGKTATAKRVPPPAVPGDAFGTPQHRHSGSSFGSQGYASCEEQQYPQPPDTPSHTRGKLEIHLYRSCK</sequence>
<proteinExistence type="predicted"/>
<evidence type="ECO:0000313" key="3">
    <source>
        <dbReference type="Proteomes" id="UP000037510"/>
    </source>
</evidence>